<reference evidence="2" key="1">
    <citation type="submission" date="2022-03" db="EMBL/GenBank/DDBJ databases">
        <authorList>
            <person name="Tunstrom K."/>
        </authorList>
    </citation>
    <scope>NUCLEOTIDE SEQUENCE</scope>
</reference>
<sequence length="275" mass="32545">MLTLLLPYLILNFVQQAIGLCGDSIKWSHHINLDEVYGVWYGVGYAQHNPDMTNVPNEVGCVTLYIIDATYEYEYRDNWLDWSILRKNYSDQNWRSSRSNPWSKDSMAGSWLDVRLKRRVKRNNLDYQRRVRVLWDEDGHSLEQVYFYYPEEPGLWTADKLRPLEKEMMARGIDVWYPDDPPRHPDVIRLLKVTPHTLVLNHCSEIGNGGIFTLILRRSPSKVQRWEWYKYEQEFYKFDLPNIYRHAAVCASCTHVTSIVFLISSLFANIVITLF</sequence>
<comment type="caution">
    <text evidence="2">The sequence shown here is derived from an EMBL/GenBank/DDBJ whole genome shotgun (WGS) entry which is preliminary data.</text>
</comment>
<keyword evidence="1" id="KW-0732">Signal</keyword>
<protein>
    <submittedName>
        <fullName evidence="2">Uncharacterized protein</fullName>
    </submittedName>
</protein>
<evidence type="ECO:0000313" key="2">
    <source>
        <dbReference type="EMBL" id="CAH2099742.1"/>
    </source>
</evidence>
<organism evidence="2 3">
    <name type="scientific">Euphydryas editha</name>
    <name type="common">Edith's checkerspot</name>
    <dbReference type="NCBI Taxonomy" id="104508"/>
    <lineage>
        <taxon>Eukaryota</taxon>
        <taxon>Metazoa</taxon>
        <taxon>Ecdysozoa</taxon>
        <taxon>Arthropoda</taxon>
        <taxon>Hexapoda</taxon>
        <taxon>Insecta</taxon>
        <taxon>Pterygota</taxon>
        <taxon>Neoptera</taxon>
        <taxon>Endopterygota</taxon>
        <taxon>Lepidoptera</taxon>
        <taxon>Glossata</taxon>
        <taxon>Ditrysia</taxon>
        <taxon>Papilionoidea</taxon>
        <taxon>Nymphalidae</taxon>
        <taxon>Nymphalinae</taxon>
        <taxon>Euphydryas</taxon>
    </lineage>
</organism>
<proteinExistence type="predicted"/>
<gene>
    <name evidence="2" type="ORF">EEDITHA_LOCUS14683</name>
</gene>
<keyword evidence="3" id="KW-1185">Reference proteome</keyword>
<feature type="chain" id="PRO_5043740056" evidence="1">
    <location>
        <begin position="20"/>
        <end position="275"/>
    </location>
</feature>
<evidence type="ECO:0000256" key="1">
    <source>
        <dbReference type="SAM" id="SignalP"/>
    </source>
</evidence>
<dbReference type="EMBL" id="CAKOGL010000022">
    <property type="protein sequence ID" value="CAH2099742.1"/>
    <property type="molecule type" value="Genomic_DNA"/>
</dbReference>
<accession>A0AAU9UPE2</accession>
<dbReference type="Proteomes" id="UP001153954">
    <property type="component" value="Unassembled WGS sequence"/>
</dbReference>
<evidence type="ECO:0000313" key="3">
    <source>
        <dbReference type="Proteomes" id="UP001153954"/>
    </source>
</evidence>
<feature type="signal peptide" evidence="1">
    <location>
        <begin position="1"/>
        <end position="19"/>
    </location>
</feature>
<dbReference type="AlphaFoldDB" id="A0AAU9UPE2"/>
<name>A0AAU9UPE2_EUPED</name>